<dbReference type="Pfam" id="PF03446">
    <property type="entry name" value="NAD_binding_2"/>
    <property type="match status" value="1"/>
</dbReference>
<evidence type="ECO:0000313" key="4">
    <source>
        <dbReference type="Proteomes" id="UP001652564"/>
    </source>
</evidence>
<dbReference type="RefSeq" id="WP_263738870.1">
    <property type="nucleotide sequence ID" value="NZ_JAOWKZ010000001.1"/>
</dbReference>
<dbReference type="InterPro" id="IPR036291">
    <property type="entry name" value="NAD(P)-bd_dom_sf"/>
</dbReference>
<keyword evidence="1" id="KW-0560">Oxidoreductase</keyword>
<dbReference type="Proteomes" id="UP001652564">
    <property type="component" value="Unassembled WGS sequence"/>
</dbReference>
<reference evidence="3 4" key="1">
    <citation type="submission" date="2022-10" db="EMBL/GenBank/DDBJ databases">
        <title>Defluviimonas sp. nov., isolated from ocean surface sediments.</title>
        <authorList>
            <person name="He W."/>
            <person name="Wang L."/>
            <person name="Zhang D.-F."/>
        </authorList>
    </citation>
    <scope>NUCLEOTIDE SEQUENCE [LARGE SCALE GENOMIC DNA]</scope>
    <source>
        <strain evidence="3 4">WL0050</strain>
    </source>
</reference>
<accession>A0ABT2ZKR4</accession>
<dbReference type="PIRSF" id="PIRSF000103">
    <property type="entry name" value="HIBADH"/>
    <property type="match status" value="1"/>
</dbReference>
<dbReference type="InterPro" id="IPR015815">
    <property type="entry name" value="HIBADH-related"/>
</dbReference>
<evidence type="ECO:0000259" key="2">
    <source>
        <dbReference type="Pfam" id="PF03446"/>
    </source>
</evidence>
<organism evidence="3 4">
    <name type="scientific">Albidovulum litorale</name>
    <dbReference type="NCBI Taxonomy" id="2984134"/>
    <lineage>
        <taxon>Bacteria</taxon>
        <taxon>Pseudomonadati</taxon>
        <taxon>Pseudomonadota</taxon>
        <taxon>Alphaproteobacteria</taxon>
        <taxon>Rhodobacterales</taxon>
        <taxon>Paracoccaceae</taxon>
        <taxon>Albidovulum</taxon>
    </lineage>
</organism>
<dbReference type="EMBL" id="JAOWKZ010000001">
    <property type="protein sequence ID" value="MCV2871707.1"/>
    <property type="molecule type" value="Genomic_DNA"/>
</dbReference>
<name>A0ABT2ZKR4_9RHOB</name>
<dbReference type="PANTHER" id="PTHR43060:SF15">
    <property type="entry name" value="3-HYDROXYISOBUTYRATE DEHYDROGENASE-LIKE 1, MITOCHONDRIAL-RELATED"/>
    <property type="match status" value="1"/>
</dbReference>
<dbReference type="Gene3D" id="3.40.50.720">
    <property type="entry name" value="NAD(P)-binding Rossmann-like Domain"/>
    <property type="match status" value="1"/>
</dbReference>
<sequence>MMHALGIAGSGRAARSFMSRLHKAGIQVSTCDLSPTADGQADDGTGFAAGLRTLIIVPRDINEAEGLLFEGQKLAKNTPGLKTIVIAATLSPRYVRALRGRISDGIALVDAPFSGTPRAAEEGRLSFFLGGPKEEIAQLMPIFDLLGRQVVRMGGFGAAMAAKVMNDFLAASSNAMTRLALDWAEAQGIDEARLLDMSGNLLEGLTMPGYDLMDGNSNEDSVSTLVRDVENALDSALTGAHLTPPRSMEKIFRGMKARALH</sequence>
<gene>
    <name evidence="3" type="ORF">OEZ71_05310</name>
</gene>
<dbReference type="PANTHER" id="PTHR43060">
    <property type="entry name" value="3-HYDROXYISOBUTYRATE DEHYDROGENASE-LIKE 1, MITOCHONDRIAL-RELATED"/>
    <property type="match status" value="1"/>
</dbReference>
<evidence type="ECO:0000256" key="1">
    <source>
        <dbReference type="ARBA" id="ARBA00023002"/>
    </source>
</evidence>
<dbReference type="SUPFAM" id="SSF51735">
    <property type="entry name" value="NAD(P)-binding Rossmann-fold domains"/>
    <property type="match status" value="1"/>
</dbReference>
<feature type="domain" description="6-phosphogluconate dehydrogenase NADP-binding" evidence="2">
    <location>
        <begin position="6"/>
        <end position="154"/>
    </location>
</feature>
<keyword evidence="4" id="KW-1185">Reference proteome</keyword>
<evidence type="ECO:0000313" key="3">
    <source>
        <dbReference type="EMBL" id="MCV2871707.1"/>
    </source>
</evidence>
<dbReference type="InterPro" id="IPR006115">
    <property type="entry name" value="6PGDH_NADP-bd"/>
</dbReference>
<proteinExistence type="predicted"/>
<comment type="caution">
    <text evidence="3">The sequence shown here is derived from an EMBL/GenBank/DDBJ whole genome shotgun (WGS) entry which is preliminary data.</text>
</comment>
<protein>
    <submittedName>
        <fullName evidence="3">NAD(P)-binding domain-containing protein</fullName>
    </submittedName>
</protein>